<dbReference type="Pfam" id="PF00089">
    <property type="entry name" value="Trypsin"/>
    <property type="match status" value="2"/>
</dbReference>
<evidence type="ECO:0000256" key="5">
    <source>
        <dbReference type="RuleBase" id="RU363034"/>
    </source>
</evidence>
<dbReference type="AlphaFoldDB" id="A0AAN7SS76"/>
<dbReference type="Gene3D" id="2.40.10.10">
    <property type="entry name" value="Trypsin-like serine proteases"/>
    <property type="match status" value="2"/>
</dbReference>
<feature type="signal peptide" evidence="6">
    <location>
        <begin position="1"/>
        <end position="23"/>
    </location>
</feature>
<evidence type="ECO:0000256" key="1">
    <source>
        <dbReference type="ARBA" id="ARBA00022670"/>
    </source>
</evidence>
<dbReference type="InterPro" id="IPR001314">
    <property type="entry name" value="Peptidase_S1A"/>
</dbReference>
<evidence type="ECO:0000256" key="6">
    <source>
        <dbReference type="SAM" id="SignalP"/>
    </source>
</evidence>
<dbReference type="InterPro" id="IPR018114">
    <property type="entry name" value="TRYPSIN_HIS"/>
</dbReference>
<dbReference type="SMART" id="SM00020">
    <property type="entry name" value="Tryp_SPc"/>
    <property type="match status" value="2"/>
</dbReference>
<dbReference type="PANTHER" id="PTHR24252">
    <property type="entry name" value="ACROSIN-RELATED"/>
    <property type="match status" value="1"/>
</dbReference>
<dbReference type="PROSITE" id="PS00135">
    <property type="entry name" value="TRYPSIN_SER"/>
    <property type="match status" value="1"/>
</dbReference>
<feature type="domain" description="Peptidase S1" evidence="7">
    <location>
        <begin position="355"/>
        <end position="588"/>
    </location>
</feature>
<organism evidence="8 9">
    <name type="scientific">Aquatica leii</name>
    <dbReference type="NCBI Taxonomy" id="1421715"/>
    <lineage>
        <taxon>Eukaryota</taxon>
        <taxon>Metazoa</taxon>
        <taxon>Ecdysozoa</taxon>
        <taxon>Arthropoda</taxon>
        <taxon>Hexapoda</taxon>
        <taxon>Insecta</taxon>
        <taxon>Pterygota</taxon>
        <taxon>Neoptera</taxon>
        <taxon>Endopterygota</taxon>
        <taxon>Coleoptera</taxon>
        <taxon>Polyphaga</taxon>
        <taxon>Elateriformia</taxon>
        <taxon>Elateroidea</taxon>
        <taxon>Lampyridae</taxon>
        <taxon>Luciolinae</taxon>
        <taxon>Aquatica</taxon>
    </lineage>
</organism>
<keyword evidence="4" id="KW-1015">Disulfide bond</keyword>
<dbReference type="InterPro" id="IPR001254">
    <property type="entry name" value="Trypsin_dom"/>
</dbReference>
<proteinExistence type="predicted"/>
<keyword evidence="1 5" id="KW-0645">Protease</keyword>
<dbReference type="SUPFAM" id="SSF50494">
    <property type="entry name" value="Trypsin-like serine proteases"/>
    <property type="match status" value="2"/>
</dbReference>
<keyword evidence="3 5" id="KW-0720">Serine protease</keyword>
<keyword evidence="6" id="KW-0732">Signal</keyword>
<dbReference type="PANTHER" id="PTHR24252:SF7">
    <property type="entry name" value="HYALIN"/>
    <property type="match status" value="1"/>
</dbReference>
<evidence type="ECO:0000256" key="3">
    <source>
        <dbReference type="ARBA" id="ARBA00022825"/>
    </source>
</evidence>
<dbReference type="FunFam" id="2.40.10.10:FF:000068">
    <property type="entry name" value="transmembrane protease serine 2"/>
    <property type="match status" value="1"/>
</dbReference>
<evidence type="ECO:0000313" key="8">
    <source>
        <dbReference type="EMBL" id="KAK4882900.1"/>
    </source>
</evidence>
<dbReference type="PROSITE" id="PS00134">
    <property type="entry name" value="TRYPSIN_HIS"/>
    <property type="match status" value="1"/>
</dbReference>
<evidence type="ECO:0000259" key="7">
    <source>
        <dbReference type="PROSITE" id="PS50240"/>
    </source>
</evidence>
<sequence length="616" mass="69204">MALISNFLLFVILLSLFAQHAVSKAVQTQLRQNFFSSFNSNKPPPRHDTPASSCTCSCGVRNDASRIVGGQTTAQNEFPWMCRLSYFNRFYCGGMLINDRYVLTAAHCVKGFMWFMIKVTFGEHDRCDDKKRPESRYVMRAVTGSFSFLHFDNDIAVLRLNDRVPITDAISPICLPKNKDDLYVGRLGIAAGWGTVQEEGKPSCLLQEVEVPIISNEVCRSTNYSEKMISDNMMCAGYPETGGKDSCQGDSGGPFIAIRPDKRYELVGVVSWGNGCARPGYPGVYTRVTRYLDWILENSPKFLGSYTTTSFNILIFRKILKFYVLLIKFILSGFLEFLFSSCKCRCGLPNRQSRPSAGEYLKNYEFPWLAIIQIKEKDSAFGTLINNKYVITTASLLMGLTPFDVKVTLGQSDRCLPDISSLNISVQQLIPHREFNPTSKIHNIALLKLSSAVIFEKRISPICLATPQSVYTGQVATFVGWSETVSDNQSMPACRFRKVGLPVLDITDCTPSIDPRFMSWDNRCAGIVGIKNIICTWDQGAPVSYRSYGGVYELIGVVSEINNCDNVPSLTLYTTINDHLLWITDNTKDACYCLKTGQEERSELHRETKTCGRYYH</sequence>
<dbReference type="InterPro" id="IPR009003">
    <property type="entry name" value="Peptidase_S1_PA"/>
</dbReference>
<comment type="caution">
    <text evidence="8">The sequence shown here is derived from an EMBL/GenBank/DDBJ whole genome shotgun (WGS) entry which is preliminary data.</text>
</comment>
<feature type="domain" description="Peptidase S1" evidence="7">
    <location>
        <begin position="67"/>
        <end position="300"/>
    </location>
</feature>
<dbReference type="PRINTS" id="PR00722">
    <property type="entry name" value="CHYMOTRYPSIN"/>
</dbReference>
<dbReference type="InterPro" id="IPR043504">
    <property type="entry name" value="Peptidase_S1_PA_chymotrypsin"/>
</dbReference>
<dbReference type="InterPro" id="IPR033116">
    <property type="entry name" value="TRYPSIN_SER"/>
</dbReference>
<evidence type="ECO:0000256" key="2">
    <source>
        <dbReference type="ARBA" id="ARBA00022801"/>
    </source>
</evidence>
<dbReference type="CDD" id="cd00190">
    <property type="entry name" value="Tryp_SPc"/>
    <property type="match status" value="1"/>
</dbReference>
<dbReference type="Proteomes" id="UP001353858">
    <property type="component" value="Unassembled WGS sequence"/>
</dbReference>
<evidence type="ECO:0000313" key="9">
    <source>
        <dbReference type="Proteomes" id="UP001353858"/>
    </source>
</evidence>
<protein>
    <recommendedName>
        <fullName evidence="7">Peptidase S1 domain-containing protein</fullName>
    </recommendedName>
</protein>
<dbReference type="FunFam" id="2.40.10.10:FF:000006">
    <property type="entry name" value="Serine proteinase stubble"/>
    <property type="match status" value="1"/>
</dbReference>
<accession>A0AAN7SS76</accession>
<dbReference type="GO" id="GO:0006508">
    <property type="term" value="P:proteolysis"/>
    <property type="evidence" value="ECO:0007669"/>
    <property type="project" value="UniProtKB-KW"/>
</dbReference>
<gene>
    <name evidence="8" type="ORF">RN001_006219</name>
</gene>
<dbReference type="EMBL" id="JARPUR010000002">
    <property type="protein sequence ID" value="KAK4882900.1"/>
    <property type="molecule type" value="Genomic_DNA"/>
</dbReference>
<dbReference type="PROSITE" id="PS50240">
    <property type="entry name" value="TRYPSIN_DOM"/>
    <property type="match status" value="2"/>
</dbReference>
<evidence type="ECO:0000256" key="4">
    <source>
        <dbReference type="ARBA" id="ARBA00023157"/>
    </source>
</evidence>
<keyword evidence="2 5" id="KW-0378">Hydrolase</keyword>
<keyword evidence="9" id="KW-1185">Reference proteome</keyword>
<feature type="chain" id="PRO_5042861379" description="Peptidase S1 domain-containing protein" evidence="6">
    <location>
        <begin position="24"/>
        <end position="616"/>
    </location>
</feature>
<reference evidence="9" key="1">
    <citation type="submission" date="2023-01" db="EMBL/GenBank/DDBJ databases">
        <title>Key to firefly adult light organ development and bioluminescence: homeobox transcription factors regulate luciferase expression and transportation to peroxisome.</title>
        <authorList>
            <person name="Fu X."/>
        </authorList>
    </citation>
    <scope>NUCLEOTIDE SEQUENCE [LARGE SCALE GENOMIC DNA]</scope>
</reference>
<dbReference type="GO" id="GO:0004252">
    <property type="term" value="F:serine-type endopeptidase activity"/>
    <property type="evidence" value="ECO:0007669"/>
    <property type="project" value="InterPro"/>
</dbReference>
<name>A0AAN7SS76_9COLE</name>